<dbReference type="EMBL" id="JACASV010000019">
    <property type="protein sequence ID" value="NWJ43312.1"/>
    <property type="molecule type" value="Genomic_DNA"/>
</dbReference>
<evidence type="ECO:0000313" key="3">
    <source>
        <dbReference type="EMBL" id="NWJ77711.1"/>
    </source>
</evidence>
<proteinExistence type="predicted"/>
<dbReference type="Proteomes" id="UP000527815">
    <property type="component" value="Unassembled WGS sequence"/>
</dbReference>
<sequence>MVHKKAAIQNILEQNTTNMVFYEDSFAKTAFFTKEISNWEIPIFYFDFDLQYTGFVKAGITPPLKNLTLLYPENGSLREDLKSVIEKISKKRSLVIIDSFNGFFNILEGEKDIGRLINSFLMLLVSSGEYTKSTVIVGILSKLNDENKWILYNTGRRVIDNEHFTKIQLIRSENSILTKVLNPDNSSNSHLIL</sequence>
<evidence type="ECO:0008006" key="9">
    <source>
        <dbReference type="Google" id="ProtNLM"/>
    </source>
</evidence>
<name>A0A7K4MYV3_9ARCH</name>
<keyword evidence="7" id="KW-1185">Reference proteome</keyword>
<evidence type="ECO:0000313" key="7">
    <source>
        <dbReference type="Proteomes" id="UP000554454"/>
    </source>
</evidence>
<protein>
    <recommendedName>
        <fullName evidence="9">Recombinase RecA</fullName>
    </recommendedName>
</protein>
<evidence type="ECO:0000313" key="1">
    <source>
        <dbReference type="EMBL" id="NWJ43312.1"/>
    </source>
</evidence>
<comment type="caution">
    <text evidence="2">The sequence shown here is derived from an EMBL/GenBank/DDBJ whole genome shotgun (WGS) entry which is preliminary data.</text>
</comment>
<evidence type="ECO:0000313" key="5">
    <source>
        <dbReference type="Proteomes" id="UP000523105"/>
    </source>
</evidence>
<evidence type="ECO:0000313" key="8">
    <source>
        <dbReference type="Proteomes" id="UP000586694"/>
    </source>
</evidence>
<reference evidence="2" key="2">
    <citation type="submission" date="2020-06" db="EMBL/GenBank/DDBJ databases">
        <authorList>
            <person name="Wang Y."/>
        </authorList>
    </citation>
    <scope>NUCLEOTIDE SEQUENCE</scope>
    <source>
        <strain evidence="2">D17</strain>
        <strain evidence="3">D1b</strain>
        <strain evidence="1">L15b</strain>
        <strain evidence="4">L19b</strain>
    </source>
</reference>
<accession>A0A7K4MYV3</accession>
<dbReference type="EMBL" id="JACASU010000072">
    <property type="protein sequence ID" value="NWJ99995.1"/>
    <property type="molecule type" value="Genomic_DNA"/>
</dbReference>
<reference evidence="5 6" key="1">
    <citation type="journal article" date="2019" name="Environ. Microbiol.">
        <title>Genomics insights into ecotype formation of ammonia-oxidizing archaea in the deep ocean.</title>
        <authorList>
            <person name="Wang Y."/>
            <person name="Huang J.M."/>
            <person name="Cui G.J."/>
            <person name="Nunoura T."/>
            <person name="Takaki Y."/>
            <person name="Li W.L."/>
            <person name="Li J."/>
            <person name="Gao Z.M."/>
            <person name="Takai K."/>
            <person name="Zhang A.Q."/>
            <person name="Stepanauskas R."/>
        </authorList>
    </citation>
    <scope>NUCLEOTIDE SEQUENCE [LARGE SCALE GENOMIC DNA]</scope>
    <source>
        <strain evidence="2 7">D17</strain>
        <strain evidence="3 6">D1b</strain>
        <strain evidence="1 5">L15b</strain>
        <strain evidence="4 8">L19b</strain>
    </source>
</reference>
<dbReference type="EMBL" id="JACATA010000009">
    <property type="protein sequence ID" value="NWJ68410.1"/>
    <property type="molecule type" value="Genomic_DNA"/>
</dbReference>
<dbReference type="Proteomes" id="UP000586694">
    <property type="component" value="Unassembled WGS sequence"/>
</dbReference>
<evidence type="ECO:0000313" key="2">
    <source>
        <dbReference type="EMBL" id="NWJ68410.1"/>
    </source>
</evidence>
<gene>
    <name evidence="4" type="ORF">HX802_05030</name>
    <name evidence="2" type="ORF">HX834_03570</name>
    <name evidence="1" type="ORF">HX837_03770</name>
    <name evidence="3" type="ORF">HX865_04330</name>
</gene>
<dbReference type="Proteomes" id="UP000554454">
    <property type="component" value="Unassembled WGS sequence"/>
</dbReference>
<evidence type="ECO:0000313" key="6">
    <source>
        <dbReference type="Proteomes" id="UP000527815"/>
    </source>
</evidence>
<organism evidence="2 7">
    <name type="scientific">Marine Group I thaumarchaeote</name>
    <dbReference type="NCBI Taxonomy" id="2511932"/>
    <lineage>
        <taxon>Archaea</taxon>
        <taxon>Nitrososphaerota</taxon>
        <taxon>Marine Group I</taxon>
    </lineage>
</organism>
<dbReference type="EMBL" id="JACASZ010000075">
    <property type="protein sequence ID" value="NWJ77711.1"/>
    <property type="molecule type" value="Genomic_DNA"/>
</dbReference>
<evidence type="ECO:0000313" key="4">
    <source>
        <dbReference type="EMBL" id="NWJ99995.1"/>
    </source>
</evidence>
<dbReference type="Proteomes" id="UP000523105">
    <property type="component" value="Unassembled WGS sequence"/>
</dbReference>
<dbReference type="AlphaFoldDB" id="A0A7K4MYV3"/>